<sequence>MPAKRPVTATAAGPPSGTAKRVRKSVTLATKMDIVNAVESGERPVNVSRRLGLPASTVRTIIGKKDIFKKMAAILAKNEEMKITRKRPDIMERMERRLSAWLQDLYLDNTPVSLCLIQVKARSIYDDLKRQMPPEEAAKLPEFKAARGWFHRFQQRHTYKNVQVSRISDGADTEAADMEAAGHFPEDLATLINEGGYSPKQVFNMDEFGLFWKKMPTRTYISVKEEGAPGFKTEKERVTILIGANATGDRKLKPLLVHRSENPRAMNNIVKSRLPAVWKSNRKASITRHTFREYFVDHVIPELREYCLQENMAFKILLVLNNSPAHDVDFEALCPEIQVVFFPPGMTSVLQPMDQGVIAGFKANYHKEILKGLIDATVDREKTIEEYWGDFSVLDAVYSIGRAWQAVTQHLLNGAWRAAYPKAVFKFEVLDESESRRELAMLAKEAGFNHIDEEGIRELIESHSAPLSNEELEEMDRLSFQEENVDDDEEAKKETKFSIPVLRKLFEYINAAEELVMQHDPLCDRAMTFGSTIREAANCYRVLLDTKLKRSKHVMMNVCLKNEKEDELSMEMPNPGPSSLQESLIKVLQVKTEEDVAAEGGLESFSRGDDENPAIPAHLSFIPSI</sequence>
<dbReference type="GO" id="GO:0003677">
    <property type="term" value="F:DNA binding"/>
    <property type="evidence" value="ECO:0007669"/>
    <property type="project" value="UniProtKB-KW"/>
</dbReference>
<comment type="similarity">
    <text evidence="2">Belongs to the tigger transposable element derived protein family.</text>
</comment>
<dbReference type="Pfam" id="PF03184">
    <property type="entry name" value="DDE_1"/>
    <property type="match status" value="1"/>
</dbReference>
<dbReference type="Ensembl" id="ENSECRT00000010602.1">
    <property type="protein sequence ID" value="ENSECRP00000010428.1"/>
    <property type="gene ID" value="ENSECRG00000006943.1"/>
</dbReference>
<dbReference type="InterPro" id="IPR036388">
    <property type="entry name" value="WH-like_DNA-bd_sf"/>
</dbReference>
<evidence type="ECO:0000256" key="4">
    <source>
        <dbReference type="ARBA" id="ARBA00023242"/>
    </source>
</evidence>
<dbReference type="Pfam" id="PF03221">
    <property type="entry name" value="HTH_Tnp_Tc5"/>
    <property type="match status" value="1"/>
</dbReference>
<reference evidence="6" key="2">
    <citation type="submission" date="2025-08" db="UniProtKB">
        <authorList>
            <consortium name="Ensembl"/>
        </authorList>
    </citation>
    <scope>IDENTIFICATION</scope>
</reference>
<dbReference type="GeneID" id="114655281"/>
<dbReference type="Proteomes" id="UP000694620">
    <property type="component" value="Chromosome 8"/>
</dbReference>
<evidence type="ECO:0000313" key="6">
    <source>
        <dbReference type="Ensembl" id="ENSECRP00000010428.1"/>
    </source>
</evidence>
<dbReference type="GO" id="GO:0005634">
    <property type="term" value="C:nucleus"/>
    <property type="evidence" value="ECO:0007669"/>
    <property type="project" value="UniProtKB-SubCell"/>
</dbReference>
<dbReference type="InterPro" id="IPR007889">
    <property type="entry name" value="HTH_Psq"/>
</dbReference>
<dbReference type="RefSeq" id="XP_028661989.1">
    <property type="nucleotide sequence ID" value="XM_028806156.2"/>
</dbReference>
<gene>
    <name evidence="6" type="primary">LOC114655281</name>
</gene>
<keyword evidence="4" id="KW-0539">Nucleus</keyword>
<evidence type="ECO:0000256" key="2">
    <source>
        <dbReference type="ARBA" id="ARBA00010881"/>
    </source>
</evidence>
<organism evidence="6 7">
    <name type="scientific">Erpetoichthys calabaricus</name>
    <name type="common">Rope fish</name>
    <name type="synonym">Calamoichthys calabaricus</name>
    <dbReference type="NCBI Taxonomy" id="27687"/>
    <lineage>
        <taxon>Eukaryota</taxon>
        <taxon>Metazoa</taxon>
        <taxon>Chordata</taxon>
        <taxon>Craniata</taxon>
        <taxon>Vertebrata</taxon>
        <taxon>Euteleostomi</taxon>
        <taxon>Actinopterygii</taxon>
        <taxon>Polypteriformes</taxon>
        <taxon>Polypteridae</taxon>
        <taxon>Erpetoichthys</taxon>
    </lineage>
</organism>
<comment type="subcellular location">
    <subcellularLocation>
        <location evidence="1">Nucleus</location>
    </subcellularLocation>
</comment>
<keyword evidence="7" id="KW-1185">Reference proteome</keyword>
<evidence type="ECO:0000313" key="7">
    <source>
        <dbReference type="Proteomes" id="UP000694620"/>
    </source>
</evidence>
<reference evidence="6" key="3">
    <citation type="submission" date="2025-09" db="UniProtKB">
        <authorList>
            <consortium name="Ensembl"/>
        </authorList>
    </citation>
    <scope>IDENTIFICATION</scope>
</reference>
<evidence type="ECO:0000259" key="5">
    <source>
        <dbReference type="PROSITE" id="PS51253"/>
    </source>
</evidence>
<accession>A0A8C4S2F0</accession>
<dbReference type="AlphaFoldDB" id="A0A8C4S2F0"/>
<feature type="domain" description="HTH CENPB-type" evidence="5">
    <location>
        <begin position="82"/>
        <end position="163"/>
    </location>
</feature>
<protein>
    <submittedName>
        <fullName evidence="6">Tigger transposable element-derived protein 1-like</fullName>
    </submittedName>
</protein>
<dbReference type="SMART" id="SM00674">
    <property type="entry name" value="CENPB"/>
    <property type="match status" value="1"/>
</dbReference>
<proteinExistence type="inferred from homology"/>
<dbReference type="InterPro" id="IPR004875">
    <property type="entry name" value="DDE_SF_endonuclease_dom"/>
</dbReference>
<dbReference type="PANTHER" id="PTHR19303">
    <property type="entry name" value="TRANSPOSON"/>
    <property type="match status" value="1"/>
</dbReference>
<dbReference type="Pfam" id="PF04218">
    <property type="entry name" value="CENP-B_N"/>
    <property type="match status" value="1"/>
</dbReference>
<dbReference type="SUPFAM" id="SSF46689">
    <property type="entry name" value="Homeodomain-like"/>
    <property type="match status" value="2"/>
</dbReference>
<dbReference type="InterPro" id="IPR050863">
    <property type="entry name" value="CenT-Element_Derived"/>
</dbReference>
<dbReference type="InterPro" id="IPR006600">
    <property type="entry name" value="HTH_CenpB_DNA-bd_dom"/>
</dbReference>
<name>A0A8C4S2F0_ERPCA</name>
<evidence type="ECO:0000256" key="1">
    <source>
        <dbReference type="ARBA" id="ARBA00004123"/>
    </source>
</evidence>
<dbReference type="Gene3D" id="1.10.10.60">
    <property type="entry name" value="Homeodomain-like"/>
    <property type="match status" value="1"/>
</dbReference>
<evidence type="ECO:0000256" key="3">
    <source>
        <dbReference type="ARBA" id="ARBA00023125"/>
    </source>
</evidence>
<dbReference type="InterPro" id="IPR009057">
    <property type="entry name" value="Homeodomain-like_sf"/>
</dbReference>
<keyword evidence="3" id="KW-0238">DNA-binding</keyword>
<dbReference type="GeneTree" id="ENSGT00940000154420"/>
<dbReference type="PROSITE" id="PS51253">
    <property type="entry name" value="HTH_CENPB"/>
    <property type="match status" value="1"/>
</dbReference>
<reference evidence="6" key="1">
    <citation type="submission" date="2021-06" db="EMBL/GenBank/DDBJ databases">
        <authorList>
            <consortium name="Wellcome Sanger Institute Data Sharing"/>
        </authorList>
    </citation>
    <scope>NUCLEOTIDE SEQUENCE [LARGE SCALE GENOMIC DNA]</scope>
</reference>
<dbReference type="PANTHER" id="PTHR19303:SF26">
    <property type="entry name" value="TIGGER TRANSPOSABLE ELEMENT-DERIVED PROTEIN 1"/>
    <property type="match status" value="1"/>
</dbReference>
<dbReference type="OrthoDB" id="8028904at2759"/>
<dbReference type="Gene3D" id="1.10.10.10">
    <property type="entry name" value="Winged helix-like DNA-binding domain superfamily/Winged helix DNA-binding domain"/>
    <property type="match status" value="1"/>
</dbReference>